<evidence type="ECO:0000256" key="1">
    <source>
        <dbReference type="ARBA" id="ARBA00022723"/>
    </source>
</evidence>
<dbReference type="Pfam" id="PF03828">
    <property type="entry name" value="PAP_assoc"/>
    <property type="match status" value="1"/>
</dbReference>
<accession>A0A9Q0N647</accession>
<dbReference type="AlphaFoldDB" id="A0A9Q0N647"/>
<evidence type="ECO:0000259" key="4">
    <source>
        <dbReference type="Pfam" id="PF03828"/>
    </source>
</evidence>
<dbReference type="SUPFAM" id="SSF81631">
    <property type="entry name" value="PAP/OAS1 substrate-binding domain"/>
    <property type="match status" value="1"/>
</dbReference>
<dbReference type="Pfam" id="PF22600">
    <property type="entry name" value="MTPAP-like_central"/>
    <property type="match status" value="1"/>
</dbReference>
<dbReference type="GO" id="GO:1990817">
    <property type="term" value="F:poly(A) RNA polymerase activity"/>
    <property type="evidence" value="ECO:0007669"/>
    <property type="project" value="InterPro"/>
</dbReference>
<feature type="signal peptide" evidence="3">
    <location>
        <begin position="1"/>
        <end position="18"/>
    </location>
</feature>
<keyword evidence="3" id="KW-0732">Signal</keyword>
<dbReference type="SUPFAM" id="SSF81301">
    <property type="entry name" value="Nucleotidyltransferase"/>
    <property type="match status" value="1"/>
</dbReference>
<sequence>MRLSVFVIGIIIFKCIAADDEPTDTDQQTCAQNHSQPEYSWRPTGFVYQPGVMELHTEIEQFYEYVQQTPVERALRQRVIDRIELLVHQVWPSAEVKIIGSNVLGLALPNSDIDAMIVNASGPSPIHSLADVIVKSDIAVPDSIIVRDNLRVPIIEFTDRESKIEIDLPLHDAATLKKAAHIKEFQRKYPVLSKLVLVLKQYLKLRKLNNVFTGGISAHPLTLMTISFLQMHPTYKAGEDANLGELLLDFLELYGKKFDFENFGLTVKDGGKYLPRNELPCGIFNDHYQLFCVEDPLVPVNACDDAYRAAEVKQAFSDAYNVLSAATSVTRMSTNQCTGDSILGRIIQVTDLIEYRKWIEQNLQHILQEL</sequence>
<evidence type="ECO:0000313" key="8">
    <source>
        <dbReference type="Proteomes" id="UP001151699"/>
    </source>
</evidence>
<dbReference type="EMBL" id="WJQU01000002">
    <property type="protein sequence ID" value="KAJ6644272.1"/>
    <property type="molecule type" value="Genomic_DNA"/>
</dbReference>
<dbReference type="GO" id="GO:0031123">
    <property type="term" value="P:RNA 3'-end processing"/>
    <property type="evidence" value="ECO:0007669"/>
    <property type="project" value="TreeGrafter"/>
</dbReference>
<evidence type="ECO:0000259" key="5">
    <source>
        <dbReference type="Pfam" id="PF22600"/>
    </source>
</evidence>
<evidence type="ECO:0000256" key="2">
    <source>
        <dbReference type="ARBA" id="ARBA00022842"/>
    </source>
</evidence>
<dbReference type="Gene3D" id="3.30.460.10">
    <property type="entry name" value="Beta Polymerase, domain 2"/>
    <property type="match status" value="1"/>
</dbReference>
<organism evidence="7 8">
    <name type="scientific">Pseudolycoriella hygida</name>
    <dbReference type="NCBI Taxonomy" id="35572"/>
    <lineage>
        <taxon>Eukaryota</taxon>
        <taxon>Metazoa</taxon>
        <taxon>Ecdysozoa</taxon>
        <taxon>Arthropoda</taxon>
        <taxon>Hexapoda</taxon>
        <taxon>Insecta</taxon>
        <taxon>Pterygota</taxon>
        <taxon>Neoptera</taxon>
        <taxon>Endopterygota</taxon>
        <taxon>Diptera</taxon>
        <taxon>Nematocera</taxon>
        <taxon>Sciaroidea</taxon>
        <taxon>Sciaridae</taxon>
        <taxon>Pseudolycoriella</taxon>
    </lineage>
</organism>
<evidence type="ECO:0000313" key="7">
    <source>
        <dbReference type="EMBL" id="KAJ6644272.1"/>
    </source>
</evidence>
<reference evidence="7" key="1">
    <citation type="submission" date="2022-07" db="EMBL/GenBank/DDBJ databases">
        <authorList>
            <person name="Trinca V."/>
            <person name="Uliana J.V.C."/>
            <person name="Torres T.T."/>
            <person name="Ward R.J."/>
            <person name="Monesi N."/>
        </authorList>
    </citation>
    <scope>NUCLEOTIDE SEQUENCE</scope>
    <source>
        <strain evidence="7">HSMRA1968</strain>
        <tissue evidence="7">Whole embryos</tissue>
    </source>
</reference>
<protein>
    <submittedName>
        <fullName evidence="7">Non-canonical poly(A) RNA polymerase protein Trf4-1</fullName>
    </submittedName>
</protein>
<evidence type="ECO:0000313" key="6">
    <source>
        <dbReference type="EMBL" id="KAJ6634268.1"/>
    </source>
</evidence>
<dbReference type="InterPro" id="IPR043519">
    <property type="entry name" value="NT_sf"/>
</dbReference>
<keyword evidence="8" id="KW-1185">Reference proteome</keyword>
<feature type="chain" id="PRO_5040654064" evidence="3">
    <location>
        <begin position="19"/>
        <end position="370"/>
    </location>
</feature>
<dbReference type="GO" id="GO:0043634">
    <property type="term" value="P:polyadenylation-dependent ncRNA catabolic process"/>
    <property type="evidence" value="ECO:0007669"/>
    <property type="project" value="TreeGrafter"/>
</dbReference>
<dbReference type="GO" id="GO:0031499">
    <property type="term" value="C:TRAMP complex"/>
    <property type="evidence" value="ECO:0007669"/>
    <property type="project" value="TreeGrafter"/>
</dbReference>
<dbReference type="Proteomes" id="UP001151699">
    <property type="component" value="Chromosome B"/>
</dbReference>
<evidence type="ECO:0000256" key="3">
    <source>
        <dbReference type="SAM" id="SignalP"/>
    </source>
</evidence>
<dbReference type="GO" id="GO:0003729">
    <property type="term" value="F:mRNA binding"/>
    <property type="evidence" value="ECO:0007669"/>
    <property type="project" value="TreeGrafter"/>
</dbReference>
<dbReference type="Gene3D" id="1.10.1410.10">
    <property type="match status" value="1"/>
</dbReference>
<dbReference type="PANTHER" id="PTHR23092:SF15">
    <property type="entry name" value="INACTIVE NON-CANONICAL POLY(A) RNA POLYMERASE PROTEIN TRF4-2-RELATED"/>
    <property type="match status" value="1"/>
</dbReference>
<feature type="domain" description="PAP-associated" evidence="4">
    <location>
        <begin position="242"/>
        <end position="299"/>
    </location>
</feature>
<feature type="domain" description="Poly(A) RNA polymerase mitochondrial-like central palm" evidence="5">
    <location>
        <begin position="55"/>
        <end position="179"/>
    </location>
</feature>
<dbReference type="InterPro" id="IPR002058">
    <property type="entry name" value="PAP_assoc"/>
</dbReference>
<dbReference type="CDD" id="cd05402">
    <property type="entry name" value="NT_PAP_TUTase"/>
    <property type="match status" value="1"/>
</dbReference>
<dbReference type="GO" id="GO:0005730">
    <property type="term" value="C:nucleolus"/>
    <property type="evidence" value="ECO:0007669"/>
    <property type="project" value="TreeGrafter"/>
</dbReference>
<proteinExistence type="predicted"/>
<name>A0A9Q0N647_9DIPT</name>
<comment type="caution">
    <text evidence="7">The sequence shown here is derived from an EMBL/GenBank/DDBJ whole genome shotgun (WGS) entry which is preliminary data.</text>
</comment>
<gene>
    <name evidence="7" type="primary">Trf4-1_1</name>
    <name evidence="6" type="synonym">Trf4-1_0</name>
    <name evidence="7" type="ORF">Bhyg_09239</name>
    <name evidence="6" type="ORF">Bhyg_17042</name>
</gene>
<dbReference type="InterPro" id="IPR054708">
    <property type="entry name" value="MTPAP-like_central"/>
</dbReference>
<dbReference type="PANTHER" id="PTHR23092">
    <property type="entry name" value="POLY(A) RNA POLYMERASE"/>
    <property type="match status" value="1"/>
</dbReference>
<dbReference type="EMBL" id="WJQU01000780">
    <property type="protein sequence ID" value="KAJ6634268.1"/>
    <property type="molecule type" value="Genomic_DNA"/>
</dbReference>
<dbReference type="GO" id="GO:0046872">
    <property type="term" value="F:metal ion binding"/>
    <property type="evidence" value="ECO:0007669"/>
    <property type="project" value="UniProtKB-KW"/>
</dbReference>
<keyword evidence="2" id="KW-0460">Magnesium</keyword>
<dbReference type="InterPro" id="IPR045862">
    <property type="entry name" value="Trf4-like"/>
</dbReference>
<keyword evidence="1" id="KW-0479">Metal-binding</keyword>
<dbReference type="OrthoDB" id="7785063at2759"/>